<dbReference type="GeneID" id="94353980"/>
<proteinExistence type="predicted"/>
<dbReference type="Pfam" id="PF23562">
    <property type="entry name" value="AMP-binding_C_3"/>
    <property type="match status" value="1"/>
</dbReference>
<organism evidence="3 4">
    <name type="scientific">Achromobacter dolens</name>
    <dbReference type="NCBI Taxonomy" id="1287738"/>
    <lineage>
        <taxon>Bacteria</taxon>
        <taxon>Pseudomonadati</taxon>
        <taxon>Pseudomonadota</taxon>
        <taxon>Betaproteobacteria</taxon>
        <taxon>Burkholderiales</taxon>
        <taxon>Alcaligenaceae</taxon>
        <taxon>Achromobacter</taxon>
    </lineage>
</organism>
<keyword evidence="4" id="KW-1185">Reference proteome</keyword>
<dbReference type="RefSeq" id="WP_144654755.1">
    <property type="nucleotide sequence ID" value="NZ_CADIKN010000006.1"/>
</dbReference>
<evidence type="ECO:0000313" key="3">
    <source>
        <dbReference type="EMBL" id="CAB3820514.1"/>
    </source>
</evidence>
<dbReference type="EMBL" id="CADIKW010000001">
    <property type="protein sequence ID" value="CAB3820514.1"/>
    <property type="molecule type" value="Genomic_DNA"/>
</dbReference>
<dbReference type="InterPro" id="IPR045851">
    <property type="entry name" value="AMP-bd_C_sf"/>
</dbReference>
<keyword evidence="1 3" id="KW-0436">Ligase</keyword>
<dbReference type="Proteomes" id="UP000494272">
    <property type="component" value="Unassembled WGS sequence"/>
</dbReference>
<name>A0A6S7C541_9BURK</name>
<reference evidence="3 4" key="1">
    <citation type="submission" date="2020-04" db="EMBL/GenBank/DDBJ databases">
        <authorList>
            <person name="De Canck E."/>
        </authorList>
    </citation>
    <scope>NUCLEOTIDE SEQUENCE [LARGE SCALE GENOMIC DNA]</scope>
    <source>
        <strain evidence="3 4">LMG 26841</strain>
    </source>
</reference>
<dbReference type="Pfam" id="PF00501">
    <property type="entry name" value="AMP-binding"/>
    <property type="match status" value="1"/>
</dbReference>
<dbReference type="EC" id="6.2.1.3" evidence="3"/>
<evidence type="ECO:0000256" key="1">
    <source>
        <dbReference type="ARBA" id="ARBA00022598"/>
    </source>
</evidence>
<feature type="domain" description="AMP-dependent synthetase/ligase" evidence="2">
    <location>
        <begin position="13"/>
        <end position="330"/>
    </location>
</feature>
<gene>
    <name evidence="3" type="primary">lcfB_2</name>
    <name evidence="3" type="ORF">LMG26841_00434</name>
</gene>
<evidence type="ECO:0000313" key="4">
    <source>
        <dbReference type="Proteomes" id="UP000494272"/>
    </source>
</evidence>
<dbReference type="InterPro" id="IPR042099">
    <property type="entry name" value="ANL_N_sf"/>
</dbReference>
<dbReference type="SUPFAM" id="SSF56801">
    <property type="entry name" value="Acetyl-CoA synthetase-like"/>
    <property type="match status" value="1"/>
</dbReference>
<dbReference type="InterPro" id="IPR000873">
    <property type="entry name" value="AMP-dep_synth/lig_dom"/>
</dbReference>
<dbReference type="AlphaFoldDB" id="A0A6S7C541"/>
<dbReference type="InterPro" id="IPR050237">
    <property type="entry name" value="ATP-dep_AMP-bd_enzyme"/>
</dbReference>
<sequence>MSVNDFFSALRAPDRADRLALRSPADTLTYPALLERVREQGELLSRSGARIVASLLDNGADWIVLDLACLASGAVHLPLPLFFSPEQIAATLRASGAQVLACAGGDADRLAAFGFSPLAVAGDLALLRRPAQPAQLPAGTDKITFTSGSTGHPKGVCLSAAAMLAVAAGLAQATTGLGIERHLVALPLPVLLENIAGVYAPLLHGATVDVRPLAQVGLSGSSRFDPATLHAALIEARADSAIVLPQMLRAYAGWLHATRHPAPASLRLMAVGGAAVGPLLLAQARAAGLPAYEGYGLSEAASVQTLNLPGADLPGSAGRPLPHARVRIGADGQIEVAGSLALGYLGEPTARREWWPTGDLGHIDAAGFLHIQGRAKNVLITGFGRNVSPEWVEVALASQPEIRHAVVLGDGQPMLGAVIWPQGERDDATLARAVARANQQLPDYARIGPWLRGRAEFSAATGLATANGRPRRDAIQERHADLFTSSPQPSLP</sequence>
<evidence type="ECO:0000259" key="2">
    <source>
        <dbReference type="Pfam" id="PF00501"/>
    </source>
</evidence>
<dbReference type="PANTHER" id="PTHR43767:SF8">
    <property type="entry name" value="LONG-CHAIN-FATTY-ACID--COA LIGASE"/>
    <property type="match status" value="1"/>
</dbReference>
<dbReference type="GO" id="GO:0004467">
    <property type="term" value="F:long-chain fatty acid-CoA ligase activity"/>
    <property type="evidence" value="ECO:0007669"/>
    <property type="project" value="UniProtKB-EC"/>
</dbReference>
<dbReference type="PROSITE" id="PS00455">
    <property type="entry name" value="AMP_BINDING"/>
    <property type="match status" value="1"/>
</dbReference>
<dbReference type="PANTHER" id="PTHR43767">
    <property type="entry name" value="LONG-CHAIN-FATTY-ACID--COA LIGASE"/>
    <property type="match status" value="1"/>
</dbReference>
<dbReference type="InterPro" id="IPR020845">
    <property type="entry name" value="AMP-binding_CS"/>
</dbReference>
<protein>
    <submittedName>
        <fullName evidence="3">Long-chain-fatty-acid--CoA ligase</fullName>
        <ecNumber evidence="3">6.2.1.3</ecNumber>
    </submittedName>
</protein>
<dbReference type="Gene3D" id="3.30.300.30">
    <property type="match status" value="1"/>
</dbReference>
<dbReference type="Gene3D" id="3.40.50.12780">
    <property type="entry name" value="N-terminal domain of ligase-like"/>
    <property type="match status" value="1"/>
</dbReference>
<accession>A0A6S7C541</accession>